<evidence type="ECO:0000259" key="1">
    <source>
        <dbReference type="SMART" id="SM00568"/>
    </source>
</evidence>
<dbReference type="PANTHER" id="PTHR47666">
    <property type="entry name" value="PROTEIN VASCULAR ASSOCIATED DEATH 1, CHLOROPLASTIC"/>
    <property type="match status" value="1"/>
</dbReference>
<evidence type="ECO:0000313" key="3">
    <source>
        <dbReference type="WBParaSite" id="ACRNAN_scaffold129.g17648.t1"/>
    </source>
</evidence>
<reference evidence="3" key="1">
    <citation type="submission" date="2022-11" db="UniProtKB">
        <authorList>
            <consortium name="WormBaseParasite"/>
        </authorList>
    </citation>
    <scope>IDENTIFICATION</scope>
</reference>
<organism evidence="2 3">
    <name type="scientific">Acrobeloides nanus</name>
    <dbReference type="NCBI Taxonomy" id="290746"/>
    <lineage>
        <taxon>Eukaryota</taxon>
        <taxon>Metazoa</taxon>
        <taxon>Ecdysozoa</taxon>
        <taxon>Nematoda</taxon>
        <taxon>Chromadorea</taxon>
        <taxon>Rhabditida</taxon>
        <taxon>Tylenchina</taxon>
        <taxon>Cephalobomorpha</taxon>
        <taxon>Cephaloboidea</taxon>
        <taxon>Cephalobidae</taxon>
        <taxon>Acrobeloides</taxon>
    </lineage>
</organism>
<dbReference type="Proteomes" id="UP000887540">
    <property type="component" value="Unplaced"/>
</dbReference>
<name>A0A914CPM4_9BILA</name>
<dbReference type="AlphaFoldDB" id="A0A914CPM4"/>
<proteinExistence type="predicted"/>
<evidence type="ECO:0000313" key="2">
    <source>
        <dbReference type="Proteomes" id="UP000887540"/>
    </source>
</evidence>
<dbReference type="Pfam" id="PF02893">
    <property type="entry name" value="GRAM"/>
    <property type="match status" value="1"/>
</dbReference>
<keyword evidence="2" id="KW-1185">Reference proteome</keyword>
<dbReference type="Gene3D" id="2.30.29.30">
    <property type="entry name" value="Pleckstrin-homology domain (PH domain)/Phosphotyrosine-binding domain (PTB)"/>
    <property type="match status" value="1"/>
</dbReference>
<accession>A0A914CPM4</accession>
<sequence length="335" mass="39256">MVWIKPEHILVGQSFWVNERANPYFLLQRRKGHGTTGLSSLFVATVDSVFDTRPAPYRILYQHTNDDIQLFIAIANAIHHSEIIEHWDWLEKNLLPTLSSFETEEDVRRFVLTKVEGLRSLEETSSDIIDEGDYISTGAVVYKFQKIFDVPIEEKLVNYYTCTYWKGKVPCQGKLFLSVNFLCFYSFLVGNQTKIKIRWTEVTKLEKNNSLLLPQSLQVVTRDASYNFSTFMNFNETYKLAVQLANLAMKQLIEEEGFCEDATLRQKFLTEGTKKSTRNNSTFFVKRDLDARQRSEMYRYVNFYHRKKSTLEMANKFFQTSLNIETKSLHPELIF</sequence>
<dbReference type="WBParaSite" id="ACRNAN_scaffold129.g17648.t1">
    <property type="protein sequence ID" value="ACRNAN_scaffold129.g17648.t1"/>
    <property type="gene ID" value="ACRNAN_scaffold129.g17648"/>
</dbReference>
<dbReference type="InterPro" id="IPR004182">
    <property type="entry name" value="GRAM"/>
</dbReference>
<dbReference type="SMART" id="SM00568">
    <property type="entry name" value="GRAM"/>
    <property type="match status" value="1"/>
</dbReference>
<dbReference type="PANTHER" id="PTHR47666:SF1">
    <property type="entry name" value="PROTEIN VASCULAR ASSOCIATED DEATH 1, CHLOROPLASTIC"/>
    <property type="match status" value="1"/>
</dbReference>
<dbReference type="InterPro" id="IPR011993">
    <property type="entry name" value="PH-like_dom_sf"/>
</dbReference>
<protein>
    <submittedName>
        <fullName evidence="3">GRAM domain-containing protein</fullName>
    </submittedName>
</protein>
<feature type="domain" description="GRAM" evidence="1">
    <location>
        <begin position="142"/>
        <end position="209"/>
    </location>
</feature>
<dbReference type="FunFam" id="2.30.29.30:FF:000013">
    <property type="entry name" value="Putative TBC1 domain family member 8B"/>
    <property type="match status" value="1"/>
</dbReference>